<evidence type="ECO:0000313" key="2">
    <source>
        <dbReference type="EMBL" id="KAG8179408.1"/>
    </source>
</evidence>
<gene>
    <name evidence="2" type="ORF">JTE90_026308</name>
</gene>
<proteinExistence type="predicted"/>
<evidence type="ECO:0000256" key="1">
    <source>
        <dbReference type="SAM" id="MobiDB-lite"/>
    </source>
</evidence>
<organism evidence="2 3">
    <name type="scientific">Oedothorax gibbosus</name>
    <dbReference type="NCBI Taxonomy" id="931172"/>
    <lineage>
        <taxon>Eukaryota</taxon>
        <taxon>Metazoa</taxon>
        <taxon>Ecdysozoa</taxon>
        <taxon>Arthropoda</taxon>
        <taxon>Chelicerata</taxon>
        <taxon>Arachnida</taxon>
        <taxon>Araneae</taxon>
        <taxon>Araneomorphae</taxon>
        <taxon>Entelegynae</taxon>
        <taxon>Araneoidea</taxon>
        <taxon>Linyphiidae</taxon>
        <taxon>Erigoninae</taxon>
        <taxon>Oedothorax</taxon>
    </lineage>
</organism>
<dbReference type="Proteomes" id="UP000827092">
    <property type="component" value="Unassembled WGS sequence"/>
</dbReference>
<dbReference type="AlphaFoldDB" id="A0AAV6U6G7"/>
<reference evidence="2 3" key="1">
    <citation type="journal article" date="2022" name="Nat. Ecol. Evol.">
        <title>A masculinizing supergene underlies an exaggerated male reproductive morph in a spider.</title>
        <authorList>
            <person name="Hendrickx F."/>
            <person name="De Corte Z."/>
            <person name="Sonet G."/>
            <person name="Van Belleghem S.M."/>
            <person name="Kostlbacher S."/>
            <person name="Vangestel C."/>
        </authorList>
    </citation>
    <scope>NUCLEOTIDE SEQUENCE [LARGE SCALE GENOMIC DNA]</scope>
    <source>
        <strain evidence="2">W744_W776</strain>
    </source>
</reference>
<dbReference type="EMBL" id="JAFNEN010000627">
    <property type="protein sequence ID" value="KAG8179408.1"/>
    <property type="molecule type" value="Genomic_DNA"/>
</dbReference>
<sequence>MKKGPCDLSKWCDRPYIPPDFRRQVFDSCAQFISSWYTPQLLISKGSRFHLEGSSEGCAAGARSSLPCPEVEGCPPHKVAIGSSRPDDLFWGSSPSTSSGLFHHHKVNAIAYVRDPRGRDGESDFLFPDQQGETRGPSFFPVGYKGSDVPKSLSPPKGNPV</sequence>
<comment type="caution">
    <text evidence="2">The sequence shown here is derived from an EMBL/GenBank/DDBJ whole genome shotgun (WGS) entry which is preliminary data.</text>
</comment>
<feature type="region of interest" description="Disordered" evidence="1">
    <location>
        <begin position="121"/>
        <end position="161"/>
    </location>
</feature>
<name>A0AAV6U6G7_9ARAC</name>
<protein>
    <submittedName>
        <fullName evidence="2">Uncharacterized protein</fullName>
    </submittedName>
</protein>
<keyword evidence="3" id="KW-1185">Reference proteome</keyword>
<evidence type="ECO:0000313" key="3">
    <source>
        <dbReference type="Proteomes" id="UP000827092"/>
    </source>
</evidence>
<accession>A0AAV6U6G7</accession>